<evidence type="ECO:0000256" key="6">
    <source>
        <dbReference type="HAMAP-Rule" id="MF_00801"/>
    </source>
</evidence>
<evidence type="ECO:0000256" key="1">
    <source>
        <dbReference type="ARBA" id="ARBA00004496"/>
    </source>
</evidence>
<accession>A0A089HKR6</accession>
<organism evidence="7 8">
    <name type="scientific">Paenibacillus durus</name>
    <name type="common">Paenibacillus azotofixans</name>
    <dbReference type="NCBI Taxonomy" id="44251"/>
    <lineage>
        <taxon>Bacteria</taxon>
        <taxon>Bacillati</taxon>
        <taxon>Bacillota</taxon>
        <taxon>Bacilli</taxon>
        <taxon>Bacillales</taxon>
        <taxon>Paenibacillaceae</taxon>
        <taxon>Paenibacillus</taxon>
    </lineage>
</organism>
<dbReference type="EC" id="3.1.21.7" evidence="6"/>
<comment type="cofactor">
    <cofactor evidence="6">
        <name>Mg(2+)</name>
        <dbReference type="ChEBI" id="CHEBI:18420"/>
    </cofactor>
</comment>
<keyword evidence="6" id="KW-0479">Metal-binding</keyword>
<keyword evidence="2 6" id="KW-0963">Cytoplasm</keyword>
<keyword evidence="5 6" id="KW-0378">Hydrolase</keyword>
<gene>
    <name evidence="6" type="primary">nfi</name>
    <name evidence="7" type="ORF">PDUR_04215</name>
</gene>
<sequence length="236" mass="26771">MKNGRIKMESKITEVFDGIQSDLSHKIRLKNSFAREDIRLIAGVDLAYWEEGEATVACCCICVLDFSTKKIIEIKSLIDEVNVAYMPGYLSFRELPLIMQTFKKLSNDPDLVMFDGNGYLHPRNMGIATHASFHLNKSTIGIAKSYLKINSVDFIMPSNNVGAFTDIVINRIVYGRALRTHKNVKPIFVSCGNWIDIDTATEITLELINNESRLPIPVRQADLETKKIKRRKSLLF</sequence>
<keyword evidence="6" id="KW-0460">Magnesium</keyword>
<feature type="binding site" evidence="6">
    <location>
        <position position="115"/>
    </location>
    <ligand>
        <name>Mg(2+)</name>
        <dbReference type="ChEBI" id="CHEBI:18420"/>
    </ligand>
</feature>
<comment type="function">
    <text evidence="6">DNA repair enzyme involved in the repair of deaminated bases. Selectively cleaves double-stranded DNA at the second phosphodiester bond 3' to a deoxyinosine leaving behind the intact lesion on the nicked DNA.</text>
</comment>
<dbReference type="GO" id="GO:0005737">
    <property type="term" value="C:cytoplasm"/>
    <property type="evidence" value="ECO:0007669"/>
    <property type="project" value="UniProtKB-SubCell"/>
</dbReference>
<dbReference type="AlphaFoldDB" id="A0A089HKR6"/>
<dbReference type="GO" id="GO:0016891">
    <property type="term" value="F:RNA endonuclease activity producing 5'-phosphomonoesters, hydrolytic mechanism"/>
    <property type="evidence" value="ECO:0007669"/>
    <property type="project" value="TreeGrafter"/>
</dbReference>
<feature type="binding site" evidence="6">
    <location>
        <position position="45"/>
    </location>
    <ligand>
        <name>Mg(2+)</name>
        <dbReference type="ChEBI" id="CHEBI:18420"/>
    </ligand>
</feature>
<keyword evidence="6" id="KW-0227">DNA damage</keyword>
<evidence type="ECO:0000256" key="3">
    <source>
        <dbReference type="ARBA" id="ARBA00022722"/>
    </source>
</evidence>
<dbReference type="KEGG" id="pdu:PDUR_04215"/>
<evidence type="ECO:0000313" key="7">
    <source>
        <dbReference type="EMBL" id="AIQ11285.1"/>
    </source>
</evidence>
<dbReference type="GO" id="GO:0043737">
    <property type="term" value="F:deoxyribonuclease V activity"/>
    <property type="evidence" value="ECO:0007669"/>
    <property type="project" value="UniProtKB-UniRule"/>
</dbReference>
<keyword evidence="4 6" id="KW-0255">Endonuclease</keyword>
<dbReference type="PANTHER" id="PTHR28511:SF1">
    <property type="entry name" value="ENDONUCLEASE V"/>
    <property type="match status" value="1"/>
</dbReference>
<keyword evidence="6" id="KW-0234">DNA repair</keyword>
<dbReference type="eggNOG" id="COG1515">
    <property type="taxonomic scope" value="Bacteria"/>
</dbReference>
<dbReference type="GO" id="GO:0003727">
    <property type="term" value="F:single-stranded RNA binding"/>
    <property type="evidence" value="ECO:0007669"/>
    <property type="project" value="TreeGrafter"/>
</dbReference>
<dbReference type="Proteomes" id="UP000029409">
    <property type="component" value="Chromosome"/>
</dbReference>
<evidence type="ECO:0000313" key="8">
    <source>
        <dbReference type="Proteomes" id="UP000029409"/>
    </source>
</evidence>
<keyword evidence="3 6" id="KW-0540">Nuclease</keyword>
<dbReference type="HAMAP" id="MF_00801">
    <property type="entry name" value="Endonuclease_5"/>
    <property type="match status" value="1"/>
</dbReference>
<evidence type="ECO:0000256" key="4">
    <source>
        <dbReference type="ARBA" id="ARBA00022759"/>
    </source>
</evidence>
<dbReference type="PANTHER" id="PTHR28511">
    <property type="entry name" value="ENDONUCLEASE V"/>
    <property type="match status" value="1"/>
</dbReference>
<dbReference type="GO" id="GO:0000287">
    <property type="term" value="F:magnesium ion binding"/>
    <property type="evidence" value="ECO:0007669"/>
    <property type="project" value="UniProtKB-UniRule"/>
</dbReference>
<protein>
    <recommendedName>
        <fullName evidence="6">Endonuclease V</fullName>
        <ecNumber evidence="6">3.1.21.7</ecNumber>
    </recommendedName>
    <alternativeName>
        <fullName evidence="6">Deoxyinosine 3'endonuclease</fullName>
    </alternativeName>
    <alternativeName>
        <fullName evidence="6">Deoxyribonuclease V</fullName>
        <shortName evidence="6">DNase V</shortName>
    </alternativeName>
</protein>
<dbReference type="Pfam" id="PF04493">
    <property type="entry name" value="Endonuclease_5"/>
    <property type="match status" value="1"/>
</dbReference>
<dbReference type="EMBL" id="CP009288">
    <property type="protein sequence ID" value="AIQ11285.1"/>
    <property type="molecule type" value="Genomic_DNA"/>
</dbReference>
<reference evidence="7 8" key="1">
    <citation type="submission" date="2014-08" db="EMBL/GenBank/DDBJ databases">
        <title>Comparative genomics of the Paenibacillus odorifer group.</title>
        <authorList>
            <person name="den Bakker H.C."/>
            <person name="Tsai Y.-C."/>
            <person name="Martin N."/>
            <person name="Korlach J."/>
            <person name="Wiedmann M."/>
        </authorList>
    </citation>
    <scope>NUCLEOTIDE SEQUENCE [LARGE SCALE GENOMIC DNA]</scope>
    <source>
        <strain evidence="7 8">DSM 1735</strain>
    </source>
</reference>
<comment type="similarity">
    <text evidence="6">Belongs to the endonuclease V family.</text>
</comment>
<dbReference type="GO" id="GO:0006281">
    <property type="term" value="P:DNA repair"/>
    <property type="evidence" value="ECO:0007669"/>
    <property type="project" value="UniProtKB-UniRule"/>
</dbReference>
<dbReference type="Gene3D" id="3.30.2170.10">
    <property type="entry name" value="archaeoglobus fulgidus dsm 4304 superfamily"/>
    <property type="match status" value="1"/>
</dbReference>
<dbReference type="CDD" id="cd06559">
    <property type="entry name" value="Endonuclease_V"/>
    <property type="match status" value="1"/>
</dbReference>
<evidence type="ECO:0000256" key="5">
    <source>
        <dbReference type="ARBA" id="ARBA00022801"/>
    </source>
</evidence>
<feature type="site" description="Interaction with target DNA" evidence="6">
    <location>
        <position position="85"/>
    </location>
</feature>
<comment type="subcellular location">
    <subcellularLocation>
        <location evidence="1 6">Cytoplasm</location>
    </subcellularLocation>
</comment>
<evidence type="ECO:0000256" key="2">
    <source>
        <dbReference type="ARBA" id="ARBA00022490"/>
    </source>
</evidence>
<name>A0A089HKR6_PAEDU</name>
<dbReference type="InterPro" id="IPR007581">
    <property type="entry name" value="Endonuclease-V"/>
</dbReference>
<proteinExistence type="inferred from homology"/>
<comment type="catalytic activity">
    <reaction evidence="6">
        <text>Endonucleolytic cleavage at apurinic or apyrimidinic sites to products with a 5'-phosphate.</text>
        <dbReference type="EC" id="3.1.21.7"/>
    </reaction>
</comment>
<keyword evidence="8" id="KW-1185">Reference proteome</keyword>